<dbReference type="Gene3D" id="2.40.30.130">
    <property type="match status" value="1"/>
</dbReference>
<dbReference type="InterPro" id="IPR009000">
    <property type="entry name" value="Transl_B-barrel_sf"/>
</dbReference>
<feature type="domain" description="Alanyl-transfer RNA synthetases family profile" evidence="5">
    <location>
        <begin position="1"/>
        <end position="232"/>
    </location>
</feature>
<evidence type="ECO:0000256" key="1">
    <source>
        <dbReference type="ARBA" id="ARBA00001947"/>
    </source>
</evidence>
<dbReference type="InParanoid" id="Q028T4"/>
<dbReference type="Pfam" id="PF07973">
    <property type="entry name" value="tRNA_SAD"/>
    <property type="match status" value="1"/>
</dbReference>
<dbReference type="HOGENOM" id="CLU_004485_7_2_0"/>
<evidence type="ECO:0000256" key="3">
    <source>
        <dbReference type="ARBA" id="ARBA00022723"/>
    </source>
</evidence>
<keyword evidence="6" id="KW-0030">Aminoacyl-tRNA synthetase</keyword>
<dbReference type="PROSITE" id="PS50860">
    <property type="entry name" value="AA_TRNA_LIGASE_II_ALA"/>
    <property type="match status" value="1"/>
</dbReference>
<comment type="cofactor">
    <cofactor evidence="1">
        <name>Zn(2+)</name>
        <dbReference type="ChEBI" id="CHEBI:29105"/>
    </cofactor>
</comment>
<evidence type="ECO:0000259" key="5">
    <source>
        <dbReference type="PROSITE" id="PS50860"/>
    </source>
</evidence>
<organism evidence="6">
    <name type="scientific">Solibacter usitatus (strain Ellin6076)</name>
    <dbReference type="NCBI Taxonomy" id="234267"/>
    <lineage>
        <taxon>Bacteria</taxon>
        <taxon>Pseudomonadati</taxon>
        <taxon>Acidobacteriota</taxon>
        <taxon>Terriglobia</taxon>
        <taxon>Bryobacterales</taxon>
        <taxon>Solibacteraceae</taxon>
        <taxon>Candidatus Solibacter</taxon>
    </lineage>
</organism>
<dbReference type="InterPro" id="IPR003156">
    <property type="entry name" value="DHHA1_dom"/>
</dbReference>
<sequence>MTERLYYKNSYTSEFQARIVDRSPDGQTVYLDRSAFYPTSGGQPFDLGSIAGIAVVEVVDEDDRIAHRLAAPLTTGEEVTARIDWARRFDHMQQHSGQHLISAVFEELFGLRTVSFHLGAESATIDLEGGPVDPGTLPRAELRANQLIYENRPLDVRFEDAKEAQGLRKASEREGMLRIVSIEGLDRSACGGTHVRATGEIGVILLRKVEKIRQAARVEFVCGGRAVKRARADFEALTKVSQVFSAALDEVPGMVAAQVEAAKAGEKARRKVELELAAYQGKDLYQATAPGPDGMRRVTQRLERGNLEDLRAVAQNFTAQPMAVFLATLQDPPSVLLAASADSGVDAGKVLKAALTAASGRGGGNARIAQGSVPDAGALQKVVQAV</sequence>
<proteinExistence type="predicted"/>
<dbReference type="InterPro" id="IPR018163">
    <property type="entry name" value="Thr/Ala-tRNA-synth_IIc_edit"/>
</dbReference>
<dbReference type="GO" id="GO:0005524">
    <property type="term" value="F:ATP binding"/>
    <property type="evidence" value="ECO:0007669"/>
    <property type="project" value="InterPro"/>
</dbReference>
<dbReference type="KEGG" id="sus:Acid_1476"/>
<accession>Q028T4</accession>
<dbReference type="GO" id="GO:0004813">
    <property type="term" value="F:alanine-tRNA ligase activity"/>
    <property type="evidence" value="ECO:0007669"/>
    <property type="project" value="UniProtKB-EC"/>
</dbReference>
<dbReference type="PANTHER" id="PTHR43462:SF1">
    <property type="entry name" value="ALANYL-TRNA EDITING PROTEIN AARSD1"/>
    <property type="match status" value="1"/>
</dbReference>
<reference evidence="6" key="1">
    <citation type="submission" date="2006-10" db="EMBL/GenBank/DDBJ databases">
        <title>Complete sequence of Solibacter usitatus Ellin6076.</title>
        <authorList>
            <consortium name="US DOE Joint Genome Institute"/>
            <person name="Copeland A."/>
            <person name="Lucas S."/>
            <person name="Lapidus A."/>
            <person name="Barry K."/>
            <person name="Detter J.C."/>
            <person name="Glavina del Rio T."/>
            <person name="Hammon N."/>
            <person name="Israni S."/>
            <person name="Dalin E."/>
            <person name="Tice H."/>
            <person name="Pitluck S."/>
            <person name="Thompson L.S."/>
            <person name="Brettin T."/>
            <person name="Bruce D."/>
            <person name="Han C."/>
            <person name="Tapia R."/>
            <person name="Gilna P."/>
            <person name="Schmutz J."/>
            <person name="Larimer F."/>
            <person name="Land M."/>
            <person name="Hauser L."/>
            <person name="Kyrpides N."/>
            <person name="Mikhailova N."/>
            <person name="Janssen P.H."/>
            <person name="Kuske C.R."/>
            <person name="Richardson P."/>
        </authorList>
    </citation>
    <scope>NUCLEOTIDE SEQUENCE</scope>
    <source>
        <strain evidence="6">Ellin6076</strain>
    </source>
</reference>
<dbReference type="GO" id="GO:0002161">
    <property type="term" value="F:aminoacyl-tRNA deacylase activity"/>
    <property type="evidence" value="ECO:0007669"/>
    <property type="project" value="UniProtKB-ARBA"/>
</dbReference>
<comment type="subcellular location">
    <subcellularLocation>
        <location evidence="2">Cytoplasm</location>
    </subcellularLocation>
</comment>
<dbReference type="EMBL" id="CP000473">
    <property type="protein sequence ID" value="ABJ82468.1"/>
    <property type="molecule type" value="Genomic_DNA"/>
</dbReference>
<evidence type="ECO:0000256" key="4">
    <source>
        <dbReference type="ARBA" id="ARBA00022833"/>
    </source>
</evidence>
<dbReference type="PANTHER" id="PTHR43462">
    <property type="entry name" value="ALANYL-TRNA EDITING PROTEIN"/>
    <property type="match status" value="1"/>
</dbReference>
<dbReference type="GO" id="GO:0006419">
    <property type="term" value="P:alanyl-tRNA aminoacylation"/>
    <property type="evidence" value="ECO:0007669"/>
    <property type="project" value="InterPro"/>
</dbReference>
<evidence type="ECO:0000313" key="6">
    <source>
        <dbReference type="EMBL" id="ABJ82468.1"/>
    </source>
</evidence>
<dbReference type="Gene3D" id="3.30.980.10">
    <property type="entry name" value="Threonyl-trna Synthetase, Chain A, domain 2"/>
    <property type="match status" value="1"/>
</dbReference>
<dbReference type="AlphaFoldDB" id="Q028T4"/>
<dbReference type="GO" id="GO:0003676">
    <property type="term" value="F:nucleic acid binding"/>
    <property type="evidence" value="ECO:0007669"/>
    <property type="project" value="InterPro"/>
</dbReference>
<dbReference type="eggNOG" id="COG0013">
    <property type="taxonomic scope" value="Bacteria"/>
</dbReference>
<dbReference type="SUPFAM" id="SSF50447">
    <property type="entry name" value="Translation proteins"/>
    <property type="match status" value="1"/>
</dbReference>
<dbReference type="GO" id="GO:0005737">
    <property type="term" value="C:cytoplasm"/>
    <property type="evidence" value="ECO:0007669"/>
    <property type="project" value="UniProtKB-SubCell"/>
</dbReference>
<dbReference type="GO" id="GO:0046872">
    <property type="term" value="F:metal ion binding"/>
    <property type="evidence" value="ECO:0007669"/>
    <property type="project" value="UniProtKB-KW"/>
</dbReference>
<keyword evidence="3" id="KW-0479">Metal-binding</keyword>
<dbReference type="InterPro" id="IPR051335">
    <property type="entry name" value="Alanyl-tRNA_Editing_Enzymes"/>
</dbReference>
<keyword evidence="6" id="KW-0436">Ligase</keyword>
<dbReference type="EC" id="6.1.1.7" evidence="6"/>
<keyword evidence="4" id="KW-0862">Zinc</keyword>
<dbReference type="SMART" id="SM00863">
    <property type="entry name" value="tRNA_SAD"/>
    <property type="match status" value="1"/>
</dbReference>
<protein>
    <submittedName>
        <fullName evidence="6">Alanyl-tRNA synthetase</fullName>
        <ecNumber evidence="6">6.1.1.7</ecNumber>
    </submittedName>
</protein>
<dbReference type="SUPFAM" id="SSF55186">
    <property type="entry name" value="ThrRS/AlaRS common domain"/>
    <property type="match status" value="1"/>
</dbReference>
<gene>
    <name evidence="6" type="ordered locus">Acid_1476</name>
</gene>
<dbReference type="STRING" id="234267.Acid_1476"/>
<dbReference type="Pfam" id="PF02272">
    <property type="entry name" value="DHHA1"/>
    <property type="match status" value="1"/>
</dbReference>
<name>Q028T4_SOLUE</name>
<dbReference type="OrthoDB" id="9812949at2"/>
<evidence type="ECO:0000256" key="2">
    <source>
        <dbReference type="ARBA" id="ARBA00004496"/>
    </source>
</evidence>
<dbReference type="InterPro" id="IPR018165">
    <property type="entry name" value="Ala-tRNA-synth_IIc_core"/>
</dbReference>
<dbReference type="InterPro" id="IPR012947">
    <property type="entry name" value="tRNA_SAD"/>
</dbReference>
<dbReference type="Gene3D" id="3.10.310.40">
    <property type="match status" value="1"/>
</dbReference>